<reference evidence="4 5" key="1">
    <citation type="submission" date="2020-08" db="EMBL/GenBank/DDBJ databases">
        <title>Genomic Encyclopedia of Type Strains, Phase IV (KMG-IV): sequencing the most valuable type-strain genomes for metagenomic binning, comparative biology and taxonomic classification.</title>
        <authorList>
            <person name="Goeker M."/>
        </authorList>
    </citation>
    <scope>NUCLEOTIDE SEQUENCE [LARGE SCALE GENOMIC DNA]</scope>
    <source>
        <strain evidence="4 5">DSM 103526</strain>
    </source>
</reference>
<evidence type="ECO:0000259" key="3">
    <source>
        <dbReference type="Pfam" id="PF25538"/>
    </source>
</evidence>
<dbReference type="Proteomes" id="UP000579281">
    <property type="component" value="Unassembled WGS sequence"/>
</dbReference>
<feature type="coiled-coil region" evidence="1">
    <location>
        <begin position="152"/>
        <end position="183"/>
    </location>
</feature>
<dbReference type="AlphaFoldDB" id="A0A841L6G6"/>
<evidence type="ECO:0000256" key="2">
    <source>
        <dbReference type="SAM" id="MobiDB-lite"/>
    </source>
</evidence>
<feature type="region of interest" description="Disordered" evidence="2">
    <location>
        <begin position="244"/>
        <end position="337"/>
    </location>
</feature>
<organism evidence="4 5">
    <name type="scientific">Anaerosolibacter carboniphilus</name>
    <dbReference type="NCBI Taxonomy" id="1417629"/>
    <lineage>
        <taxon>Bacteria</taxon>
        <taxon>Bacillati</taxon>
        <taxon>Bacillota</taxon>
        <taxon>Clostridia</taxon>
        <taxon>Peptostreptococcales</taxon>
        <taxon>Thermotaleaceae</taxon>
        <taxon>Anaerosolibacter</taxon>
    </lineage>
</organism>
<accession>A0A841L6G6</accession>
<feature type="domain" description="DUF7922" evidence="3">
    <location>
        <begin position="9"/>
        <end position="137"/>
    </location>
</feature>
<sequence>MDYNRYRRYFIILDNEEKGFDNKQGKSPKGYTKIEIKNGKGVLSHYIQNLKYFKNAEYIYRGYLIGTKDGQETFADNGSFIIDESGKGEVTWRFDPANVDGKGNSIDVFNVIAVVAETEEGHYRGEVAAPLVGFINKERTDWKHILASRWSRKEKTKEEKELDEKYEKKYEQIKEILKDVQKEEPEENIEKEMPEEIIEIVESDEAKKDKEDELEIEINIVLEEVQEAPAPVIKEEKVEEIIEKKKEEVIPEVEEKQVSPEEEEPKKEAAPKEEAPKEEAPKEEAPKEEAPKEEAPKEEAPKEEAPKEEAPKEEAPEKEAPKEETPEKEALKEEKVQAKSEEIYYQDVDYDPMKYYQQNPTYNYYNHYFKTVCDYVDNILKYHKKVEPFEKNMEGCHWWKVDYNQQTLYRTFLPFYGYINNMYGYYPHMNCMAGYSDLMYRYQHYIFGKKCDEKGEPAYYLYGIPGRYLASEQPYEGMTGFVYWHPIEDREAQKGDYGYWILHIDAKTGNIVMPLKPTPPPAY</sequence>
<dbReference type="Pfam" id="PF25538">
    <property type="entry name" value="DUF7922"/>
    <property type="match status" value="1"/>
</dbReference>
<dbReference type="RefSeq" id="WP_184313373.1">
    <property type="nucleotide sequence ID" value="NZ_JACHEN010000045.1"/>
</dbReference>
<proteinExistence type="predicted"/>
<evidence type="ECO:0000313" key="4">
    <source>
        <dbReference type="EMBL" id="MBB6218682.1"/>
    </source>
</evidence>
<gene>
    <name evidence="4" type="ORF">HNQ80_004856</name>
</gene>
<keyword evidence="1" id="KW-0175">Coiled coil</keyword>
<keyword evidence="5" id="KW-1185">Reference proteome</keyword>
<evidence type="ECO:0000256" key="1">
    <source>
        <dbReference type="SAM" id="Coils"/>
    </source>
</evidence>
<name>A0A841L6G6_9FIRM</name>
<protein>
    <recommendedName>
        <fullName evidence="3">DUF7922 domain-containing protein</fullName>
    </recommendedName>
</protein>
<dbReference type="EMBL" id="JACHEN010000045">
    <property type="protein sequence ID" value="MBB6218682.1"/>
    <property type="molecule type" value="Genomic_DNA"/>
</dbReference>
<evidence type="ECO:0000313" key="5">
    <source>
        <dbReference type="Proteomes" id="UP000579281"/>
    </source>
</evidence>
<dbReference type="InterPro" id="IPR057682">
    <property type="entry name" value="DUF7922"/>
</dbReference>
<comment type="caution">
    <text evidence="4">The sequence shown here is derived from an EMBL/GenBank/DDBJ whole genome shotgun (WGS) entry which is preliminary data.</text>
</comment>